<dbReference type="EC" id="2.6.1.-" evidence="4"/>
<accession>A0ABT3X1C7</accession>
<dbReference type="InterPro" id="IPR004838">
    <property type="entry name" value="NHTrfase_class1_PyrdxlP-BS"/>
</dbReference>
<dbReference type="RefSeq" id="WP_267151968.1">
    <property type="nucleotide sequence ID" value="NZ_JAPMLT010000005.1"/>
</dbReference>
<feature type="domain" description="Aminotransferase class I/classII large" evidence="5">
    <location>
        <begin position="37"/>
        <end position="389"/>
    </location>
</feature>
<keyword evidence="3 4" id="KW-0808">Transferase</keyword>
<protein>
    <recommendedName>
        <fullName evidence="4">Aminotransferase</fullName>
        <ecNumber evidence="4">2.6.1.-</ecNumber>
    </recommendedName>
</protein>
<proteinExistence type="inferred from homology"/>
<dbReference type="InterPro" id="IPR015421">
    <property type="entry name" value="PyrdxlP-dep_Trfase_major"/>
</dbReference>
<dbReference type="Pfam" id="PF00155">
    <property type="entry name" value="Aminotran_1_2"/>
    <property type="match status" value="1"/>
</dbReference>
<keyword evidence="2 4" id="KW-0032">Aminotransferase</keyword>
<dbReference type="PANTHER" id="PTHR42832">
    <property type="entry name" value="AMINO ACID AMINOTRANSFERASE"/>
    <property type="match status" value="1"/>
</dbReference>
<evidence type="ECO:0000313" key="7">
    <source>
        <dbReference type="Proteomes" id="UP001208017"/>
    </source>
</evidence>
<dbReference type="GO" id="GO:0008483">
    <property type="term" value="F:transaminase activity"/>
    <property type="evidence" value="ECO:0007669"/>
    <property type="project" value="UniProtKB-KW"/>
</dbReference>
<comment type="caution">
    <text evidence="6">The sequence shown here is derived from an EMBL/GenBank/DDBJ whole genome shotgun (WGS) entry which is preliminary data.</text>
</comment>
<dbReference type="PROSITE" id="PS00105">
    <property type="entry name" value="AA_TRANSFER_CLASS_1"/>
    <property type="match status" value="1"/>
</dbReference>
<dbReference type="InterPro" id="IPR050881">
    <property type="entry name" value="LL-DAP_aminotransferase"/>
</dbReference>
<dbReference type="InterPro" id="IPR015424">
    <property type="entry name" value="PyrdxlP-dep_Trfase"/>
</dbReference>
<keyword evidence="7" id="KW-1185">Reference proteome</keyword>
<organism evidence="6 7">
    <name type="scientific">Tumebacillus lacus</name>
    <dbReference type="NCBI Taxonomy" id="2995335"/>
    <lineage>
        <taxon>Bacteria</taxon>
        <taxon>Bacillati</taxon>
        <taxon>Bacillota</taxon>
        <taxon>Bacilli</taxon>
        <taxon>Bacillales</taxon>
        <taxon>Alicyclobacillaceae</taxon>
        <taxon>Tumebacillus</taxon>
    </lineage>
</organism>
<dbReference type="Gene3D" id="3.90.1150.10">
    <property type="entry name" value="Aspartate Aminotransferase, domain 1"/>
    <property type="match status" value="1"/>
</dbReference>
<dbReference type="InterPro" id="IPR004839">
    <property type="entry name" value="Aminotransferase_I/II_large"/>
</dbReference>
<evidence type="ECO:0000313" key="6">
    <source>
        <dbReference type="EMBL" id="MCX7570721.1"/>
    </source>
</evidence>
<comment type="cofactor">
    <cofactor evidence="1 4">
        <name>pyridoxal 5'-phosphate</name>
        <dbReference type="ChEBI" id="CHEBI:597326"/>
    </cofactor>
</comment>
<dbReference type="InterPro" id="IPR015422">
    <property type="entry name" value="PyrdxlP-dep_Trfase_small"/>
</dbReference>
<dbReference type="SUPFAM" id="SSF53383">
    <property type="entry name" value="PLP-dependent transferases"/>
    <property type="match status" value="1"/>
</dbReference>
<sequence length="397" mass="43699">MFLTERSIQSDKLQFLSSSIFTEMANLKHSLIAQGRDIIDLGIGSPDLPPPAHVQQALIDAVLRPNAFGYAHQQGFPTLRQAFADWYGNRFDGVAALDPMKEVLVLMGSQDGLSHLPAALLNPGDVALLPDPAYPVYEAGVYLASGEIARMPLLADNGFLPDFNAIPEETRRRAKFMLLAYPGNPVPAMADEAFFKKAIRFCKENEIILVHDLAYSELTFDDYRPLSILQVEGAREIAVEFHSMSKSFSMAGSRIGFLVGNEKVVGALAMLKSNIDYGVFGPVQHAATVALTGDQSYLKEMAKTYEARRDALVDGLAEIGWTVDKPAATMFVWAKLPYEVDTREFAFRLMREAGVGVIPGEAFGEQGRGYVRIALVQPVERLQEVVRRIKESGILEG</sequence>
<evidence type="ECO:0000259" key="5">
    <source>
        <dbReference type="Pfam" id="PF00155"/>
    </source>
</evidence>
<dbReference type="Proteomes" id="UP001208017">
    <property type="component" value="Unassembled WGS sequence"/>
</dbReference>
<name>A0ABT3X1C7_9BACL</name>
<dbReference type="CDD" id="cd00609">
    <property type="entry name" value="AAT_like"/>
    <property type="match status" value="1"/>
</dbReference>
<dbReference type="PANTHER" id="PTHR42832:SF2">
    <property type="entry name" value="ASPARTATE TRANSAMINASE"/>
    <property type="match status" value="1"/>
</dbReference>
<evidence type="ECO:0000256" key="1">
    <source>
        <dbReference type="ARBA" id="ARBA00001933"/>
    </source>
</evidence>
<dbReference type="EMBL" id="JAPMLT010000005">
    <property type="protein sequence ID" value="MCX7570721.1"/>
    <property type="molecule type" value="Genomic_DNA"/>
</dbReference>
<comment type="similarity">
    <text evidence="4">Belongs to the class-I pyridoxal-phosphate-dependent aminotransferase family.</text>
</comment>
<evidence type="ECO:0000256" key="2">
    <source>
        <dbReference type="ARBA" id="ARBA00022576"/>
    </source>
</evidence>
<evidence type="ECO:0000256" key="3">
    <source>
        <dbReference type="ARBA" id="ARBA00022679"/>
    </source>
</evidence>
<reference evidence="6 7" key="1">
    <citation type="submission" date="2022-11" db="EMBL/GenBank/DDBJ databases">
        <title>Study of microbial diversity in lake waters.</title>
        <authorList>
            <person name="Zhang J."/>
        </authorList>
    </citation>
    <scope>NUCLEOTIDE SEQUENCE [LARGE SCALE GENOMIC DNA]</scope>
    <source>
        <strain evidence="6 7">DT12</strain>
    </source>
</reference>
<evidence type="ECO:0000256" key="4">
    <source>
        <dbReference type="RuleBase" id="RU000481"/>
    </source>
</evidence>
<dbReference type="Gene3D" id="3.40.640.10">
    <property type="entry name" value="Type I PLP-dependent aspartate aminotransferase-like (Major domain)"/>
    <property type="match status" value="1"/>
</dbReference>
<gene>
    <name evidence="6" type="ORF">OS242_12165</name>
</gene>